<dbReference type="PROSITE" id="PS50943">
    <property type="entry name" value="HTH_CROC1"/>
    <property type="match status" value="1"/>
</dbReference>
<dbReference type="EMBL" id="BMKX01000006">
    <property type="protein sequence ID" value="GGJ64761.1"/>
    <property type="molecule type" value="Genomic_DNA"/>
</dbReference>
<dbReference type="Gene3D" id="1.10.10.10">
    <property type="entry name" value="Winged helix-like DNA-binding domain superfamily/Winged helix DNA-binding domain"/>
    <property type="match status" value="1"/>
</dbReference>
<gene>
    <name evidence="2" type="ORF">GCM10007173_24650</name>
</gene>
<evidence type="ECO:0000259" key="1">
    <source>
        <dbReference type="PROSITE" id="PS50943"/>
    </source>
</evidence>
<evidence type="ECO:0000313" key="2">
    <source>
        <dbReference type="EMBL" id="GGJ64761.1"/>
    </source>
</evidence>
<protein>
    <recommendedName>
        <fullName evidence="1">HTH cro/C1-type domain-containing protein</fullName>
    </recommendedName>
</protein>
<dbReference type="RefSeq" id="WP_188685976.1">
    <property type="nucleotide sequence ID" value="NZ_BMKX01000006.1"/>
</dbReference>
<comment type="caution">
    <text evidence="2">The sequence shown here is derived from an EMBL/GenBank/DDBJ whole genome shotgun (WGS) entry which is preliminary data.</text>
</comment>
<name>A0ABQ2DQM8_9MICC</name>
<reference evidence="3" key="1">
    <citation type="journal article" date="2019" name="Int. J. Syst. Evol. Microbiol.">
        <title>The Global Catalogue of Microorganisms (GCM) 10K type strain sequencing project: providing services to taxonomists for standard genome sequencing and annotation.</title>
        <authorList>
            <consortium name="The Broad Institute Genomics Platform"/>
            <consortium name="The Broad Institute Genome Sequencing Center for Infectious Disease"/>
            <person name="Wu L."/>
            <person name="Ma J."/>
        </authorList>
    </citation>
    <scope>NUCLEOTIDE SEQUENCE [LARGE SCALE GENOMIC DNA]</scope>
    <source>
        <strain evidence="3">CGMCC 1.3685</strain>
    </source>
</reference>
<dbReference type="Proteomes" id="UP000606115">
    <property type="component" value="Unassembled WGS sequence"/>
</dbReference>
<keyword evidence="3" id="KW-1185">Reference proteome</keyword>
<feature type="domain" description="HTH cro/C1-type" evidence="1">
    <location>
        <begin position="147"/>
        <end position="167"/>
    </location>
</feature>
<accession>A0ABQ2DQM8</accession>
<dbReference type="GeneID" id="303304819"/>
<organism evidence="2 3">
    <name type="scientific">Glutamicibacter ardleyensis</name>
    <dbReference type="NCBI Taxonomy" id="225894"/>
    <lineage>
        <taxon>Bacteria</taxon>
        <taxon>Bacillati</taxon>
        <taxon>Actinomycetota</taxon>
        <taxon>Actinomycetes</taxon>
        <taxon>Micrococcales</taxon>
        <taxon>Micrococcaceae</taxon>
        <taxon>Glutamicibacter</taxon>
    </lineage>
</organism>
<dbReference type="InterPro" id="IPR007630">
    <property type="entry name" value="RNA_pol_sigma70_r4"/>
</dbReference>
<dbReference type="InterPro" id="IPR036388">
    <property type="entry name" value="WH-like_DNA-bd_sf"/>
</dbReference>
<evidence type="ECO:0000313" key="3">
    <source>
        <dbReference type="Proteomes" id="UP000606115"/>
    </source>
</evidence>
<proteinExistence type="predicted"/>
<sequence length="197" mass="21550">MIVMTIDQRRSRQGEDKVEALINQANNTVTHVRPFQRTAGDEVQAVFDDSMEAIHLAVMMAASGDWSVGLGYGEVELPLPKETRAGRGPAFVFAREAVERAKNTNAHLAVAGPTEEASRLEAELQLTACIVSKRRATAWEAGTLADQGLTQQQIATRLGITQQAVSSRLSAALWFEANRMMEEATKSLSKQLRKLGE</sequence>
<dbReference type="Pfam" id="PF04545">
    <property type="entry name" value="Sigma70_r4"/>
    <property type="match status" value="1"/>
</dbReference>
<dbReference type="InterPro" id="IPR001387">
    <property type="entry name" value="Cro/C1-type_HTH"/>
</dbReference>